<feature type="region of interest" description="Disordered" evidence="1">
    <location>
        <begin position="1"/>
        <end position="81"/>
    </location>
</feature>
<keyword evidence="3" id="KW-1185">Reference proteome</keyword>
<sequence length="92" mass="10576">MSTIKRRGANGGYVKAKSGAEQLPRMVSNSGKQRWPRKRTTEVVARPRRLTKDENQWPKREEEGGGSTKNNSEGHPKTSFELCYQHYVNDRE</sequence>
<evidence type="ECO:0000313" key="2">
    <source>
        <dbReference type="EMBL" id="QCE04478.1"/>
    </source>
</evidence>
<name>A0A4D6MTP8_VIGUN</name>
<protein>
    <submittedName>
        <fullName evidence="2">Uncharacterized protein</fullName>
    </submittedName>
</protein>
<accession>A0A4D6MTP8</accession>
<dbReference type="Proteomes" id="UP000501690">
    <property type="component" value="Linkage Group LG8"/>
</dbReference>
<evidence type="ECO:0000313" key="3">
    <source>
        <dbReference type="Proteomes" id="UP000501690"/>
    </source>
</evidence>
<dbReference type="EMBL" id="CP039352">
    <property type="protein sequence ID" value="QCE04478.1"/>
    <property type="molecule type" value="Genomic_DNA"/>
</dbReference>
<proteinExistence type="predicted"/>
<reference evidence="2 3" key="1">
    <citation type="submission" date="2019-04" db="EMBL/GenBank/DDBJ databases">
        <title>An improved genome assembly and genetic linkage map for asparagus bean, Vigna unguiculata ssp. sesquipedialis.</title>
        <authorList>
            <person name="Xia Q."/>
            <person name="Zhang R."/>
            <person name="Dong Y."/>
        </authorList>
    </citation>
    <scope>NUCLEOTIDE SEQUENCE [LARGE SCALE GENOMIC DNA]</scope>
    <source>
        <tissue evidence="2">Leaf</tissue>
    </source>
</reference>
<gene>
    <name evidence="2" type="ORF">DEO72_LG8g2514</name>
</gene>
<feature type="compositionally biased region" description="Basic and acidic residues" evidence="1">
    <location>
        <begin position="50"/>
        <end position="63"/>
    </location>
</feature>
<dbReference type="AlphaFoldDB" id="A0A4D6MTP8"/>
<organism evidence="2 3">
    <name type="scientific">Vigna unguiculata</name>
    <name type="common">Cowpea</name>
    <dbReference type="NCBI Taxonomy" id="3917"/>
    <lineage>
        <taxon>Eukaryota</taxon>
        <taxon>Viridiplantae</taxon>
        <taxon>Streptophyta</taxon>
        <taxon>Embryophyta</taxon>
        <taxon>Tracheophyta</taxon>
        <taxon>Spermatophyta</taxon>
        <taxon>Magnoliopsida</taxon>
        <taxon>eudicotyledons</taxon>
        <taxon>Gunneridae</taxon>
        <taxon>Pentapetalae</taxon>
        <taxon>rosids</taxon>
        <taxon>fabids</taxon>
        <taxon>Fabales</taxon>
        <taxon>Fabaceae</taxon>
        <taxon>Papilionoideae</taxon>
        <taxon>50 kb inversion clade</taxon>
        <taxon>NPAAA clade</taxon>
        <taxon>indigoferoid/millettioid clade</taxon>
        <taxon>Phaseoleae</taxon>
        <taxon>Vigna</taxon>
    </lineage>
</organism>
<evidence type="ECO:0000256" key="1">
    <source>
        <dbReference type="SAM" id="MobiDB-lite"/>
    </source>
</evidence>